<dbReference type="CDD" id="cd10210">
    <property type="entry name" value="ASKHA_NBD_Arp6"/>
    <property type="match status" value="1"/>
</dbReference>
<dbReference type="Gene3D" id="3.90.640.10">
    <property type="entry name" value="Actin, Chain A, domain 4"/>
    <property type="match status" value="1"/>
</dbReference>
<dbReference type="SMART" id="SM00268">
    <property type="entry name" value="ACTIN"/>
    <property type="match status" value="1"/>
</dbReference>
<dbReference type="GO" id="GO:0005737">
    <property type="term" value="C:cytoplasm"/>
    <property type="evidence" value="ECO:0007669"/>
    <property type="project" value="UniProtKB-SubCell"/>
</dbReference>
<dbReference type="EMBL" id="LK052887">
    <property type="protein sequence ID" value="CDR38545.1"/>
    <property type="molecule type" value="Genomic_DNA"/>
</dbReference>
<comment type="similarity">
    <text evidence="2">Belongs to the actin family. ARP6 subfamily.</text>
</comment>
<comment type="subcellular location">
    <subcellularLocation>
        <location evidence="1">Cytoplasm</location>
    </subcellularLocation>
</comment>
<name>A0A061AV03_CYBFA</name>
<evidence type="ECO:0000256" key="6">
    <source>
        <dbReference type="ARBA" id="ARBA00063309"/>
    </source>
</evidence>
<dbReference type="AlphaFoldDB" id="A0A061AV03"/>
<keyword evidence="4" id="KW-0963">Cytoplasm</keyword>
<dbReference type="Pfam" id="PF00022">
    <property type="entry name" value="Actin"/>
    <property type="match status" value="1"/>
</dbReference>
<gene>
    <name evidence="8" type="ORF">CYFA0S_02e02894g</name>
</gene>
<comment type="subunit">
    <text evidence="6">Component of the SWR1 chromatin remodeling complex.</text>
</comment>
<evidence type="ECO:0000256" key="4">
    <source>
        <dbReference type="ARBA" id="ARBA00022490"/>
    </source>
</evidence>
<dbReference type="FunFam" id="3.90.640.10:FF:000014">
    <property type="entry name" value="Putative actin-related protein 6"/>
    <property type="match status" value="1"/>
</dbReference>
<comment type="function">
    <text evidence="5">Component of the SWR1 complex which mediates the ATP-dependent exchange of histone H2A for the H2A variant HZT1 leading to transcriptional regulation of selected genes by chromatin remodeling. Involved in chromosome stability.</text>
</comment>
<evidence type="ECO:0000256" key="7">
    <source>
        <dbReference type="ARBA" id="ARBA00073820"/>
    </source>
</evidence>
<dbReference type="PANTHER" id="PTHR11937">
    <property type="entry name" value="ACTIN"/>
    <property type="match status" value="1"/>
</dbReference>
<organism evidence="8">
    <name type="scientific">Cyberlindnera fabianii</name>
    <name type="common">Yeast</name>
    <name type="synonym">Hansenula fabianii</name>
    <dbReference type="NCBI Taxonomy" id="36022"/>
    <lineage>
        <taxon>Eukaryota</taxon>
        <taxon>Fungi</taxon>
        <taxon>Dikarya</taxon>
        <taxon>Ascomycota</taxon>
        <taxon>Saccharomycotina</taxon>
        <taxon>Saccharomycetes</taxon>
        <taxon>Phaffomycetales</taxon>
        <taxon>Phaffomycetaceae</taxon>
        <taxon>Cyberlindnera</taxon>
    </lineage>
</organism>
<reference evidence="8" key="1">
    <citation type="journal article" date="2014" name="Genome Announc.">
        <title>Genome sequence of the yeast Cyberlindnera fabianii (Hansenula fabianii).</title>
        <authorList>
            <person name="Freel K.C."/>
            <person name="Sarilar V."/>
            <person name="Neuveglise C."/>
            <person name="Devillers H."/>
            <person name="Friedrich A."/>
            <person name="Schacherer J."/>
        </authorList>
    </citation>
    <scope>NUCLEOTIDE SEQUENCE</scope>
    <source>
        <strain evidence="8">YJS4271</strain>
    </source>
</reference>
<accession>A0A061AV03</accession>
<dbReference type="Gene3D" id="3.30.420.40">
    <property type="match status" value="2"/>
</dbReference>
<dbReference type="PhylomeDB" id="A0A061AV03"/>
<evidence type="ECO:0000256" key="2">
    <source>
        <dbReference type="ARBA" id="ARBA00005665"/>
    </source>
</evidence>
<dbReference type="InterPro" id="IPR004000">
    <property type="entry name" value="Actin"/>
</dbReference>
<dbReference type="OrthoDB" id="6220758at2759"/>
<proteinExistence type="inferred from homology"/>
<evidence type="ECO:0000313" key="8">
    <source>
        <dbReference type="EMBL" id="CDR38545.1"/>
    </source>
</evidence>
<evidence type="ECO:0000256" key="5">
    <source>
        <dbReference type="ARBA" id="ARBA00025222"/>
    </source>
</evidence>
<dbReference type="GO" id="GO:0005634">
    <property type="term" value="C:nucleus"/>
    <property type="evidence" value="ECO:0007669"/>
    <property type="project" value="UniProtKB-ARBA"/>
</dbReference>
<dbReference type="InterPro" id="IPR043129">
    <property type="entry name" value="ATPase_NBD"/>
</dbReference>
<evidence type="ECO:0000256" key="3">
    <source>
        <dbReference type="ARBA" id="ARBA00018633"/>
    </source>
</evidence>
<dbReference type="VEuPathDB" id="FungiDB:BON22_4148"/>
<dbReference type="SUPFAM" id="SSF53067">
    <property type="entry name" value="Actin-like ATPase domain"/>
    <property type="match status" value="2"/>
</dbReference>
<protein>
    <recommendedName>
        <fullName evidence="3">Actin-like protein ARP6</fullName>
    </recommendedName>
    <alternativeName>
        <fullName evidence="7">Actin-like protein arp6</fullName>
    </alternativeName>
</protein>
<sequence>MSSTLIIDNGSYEIKIGLSNTTPDSIKRVQNSISRTKDKRLLIANQLDTVNDISGMIFKRPIEKGHLTSWETEKLVWDYCFTCQDVGLNIDTTSTDLIMSETPFMLPNLSQNSDQIIFEEYGFQSLYKAPIGAFAPWNFKKNEELYEPKIENDISTIQNYADYQLVIDSGFNCTWIIPMVKGMVYWRGVRKLEIGGRFLSGVMREKVSFRHYNVTDETVLVNNIKEASCFVTMDYNKSLRDMKLHSKDNVVEYVLPDFNTTTHGYALTPELRAKYKPQDQQVLKLYDERFSVPETLFHPEIVDVMNKPGIVETVVDCVYSLPEVIRPLLVSNIVVMGGNFNLKNFEQRLLKELKVVLPVEWEVRIAKPSNPTTYGWECAQKFSENDLYKNVRVTREDYDEHGVQWVQKRFGFQL</sequence>
<evidence type="ECO:0000256" key="1">
    <source>
        <dbReference type="ARBA" id="ARBA00004496"/>
    </source>
</evidence>